<feature type="non-terminal residue" evidence="4">
    <location>
        <position position="1"/>
    </location>
</feature>
<dbReference type="InterPro" id="IPR035914">
    <property type="entry name" value="Sperma_CUB_dom_sf"/>
</dbReference>
<gene>
    <name evidence="4" type="ORF">X801_09826</name>
</gene>
<dbReference type="PROSITE" id="PS01180">
    <property type="entry name" value="CUB"/>
    <property type="match status" value="1"/>
</dbReference>
<dbReference type="Proteomes" id="UP000243686">
    <property type="component" value="Unassembled WGS sequence"/>
</dbReference>
<evidence type="ECO:0000256" key="2">
    <source>
        <dbReference type="PROSITE-ProRule" id="PRU00059"/>
    </source>
</evidence>
<keyword evidence="1" id="KW-1015">Disulfide bond</keyword>
<organism evidence="4 5">
    <name type="scientific">Opisthorchis viverrini</name>
    <name type="common">Southeast Asian liver fluke</name>
    <dbReference type="NCBI Taxonomy" id="6198"/>
    <lineage>
        <taxon>Eukaryota</taxon>
        <taxon>Metazoa</taxon>
        <taxon>Spiralia</taxon>
        <taxon>Lophotrochozoa</taxon>
        <taxon>Platyhelminthes</taxon>
        <taxon>Trematoda</taxon>
        <taxon>Digenea</taxon>
        <taxon>Opisthorchiida</taxon>
        <taxon>Opisthorchiata</taxon>
        <taxon>Opisthorchiidae</taxon>
        <taxon>Opisthorchis</taxon>
    </lineage>
</organism>
<name>A0A1S8WJF4_OPIVI</name>
<feature type="domain" description="CUB" evidence="3">
    <location>
        <begin position="13"/>
        <end position="126"/>
    </location>
</feature>
<dbReference type="Pfam" id="PF00431">
    <property type="entry name" value="CUB"/>
    <property type="match status" value="1"/>
</dbReference>
<reference evidence="4 5" key="1">
    <citation type="submission" date="2015-03" db="EMBL/GenBank/DDBJ databases">
        <title>Draft genome of the nematode, Opisthorchis viverrini.</title>
        <authorList>
            <person name="Mitreva M."/>
        </authorList>
    </citation>
    <scope>NUCLEOTIDE SEQUENCE [LARGE SCALE GENOMIC DNA]</scope>
    <source>
        <strain evidence="4">Khon Kaen</strain>
    </source>
</reference>
<sequence length="155" mass="16831">SIPINDTSPSPFCGGNDDSGAGLITAPEDNVPYRCIWHLKAKDNGTLKATVQVASFLSTETTPGTYNTCLANYISLYDGETVDAPLSGPYSNDPYLDYKTTGSALTLEIVQADVQCSFFALVLYESGTSHKKNARKELHESCIHMCEFYLYGSHG</sequence>
<proteinExistence type="predicted"/>
<evidence type="ECO:0000313" key="4">
    <source>
        <dbReference type="EMBL" id="OON14383.1"/>
    </source>
</evidence>
<evidence type="ECO:0000313" key="5">
    <source>
        <dbReference type="Proteomes" id="UP000243686"/>
    </source>
</evidence>
<dbReference type="Gene3D" id="2.60.120.290">
    <property type="entry name" value="Spermadhesin, CUB domain"/>
    <property type="match status" value="1"/>
</dbReference>
<dbReference type="SUPFAM" id="SSF49854">
    <property type="entry name" value="Spermadhesin, CUB domain"/>
    <property type="match status" value="1"/>
</dbReference>
<dbReference type="EMBL" id="KV906677">
    <property type="protein sequence ID" value="OON14383.1"/>
    <property type="molecule type" value="Genomic_DNA"/>
</dbReference>
<accession>A0A1S8WJF4</accession>
<evidence type="ECO:0000259" key="3">
    <source>
        <dbReference type="PROSITE" id="PS01180"/>
    </source>
</evidence>
<dbReference type="InterPro" id="IPR000859">
    <property type="entry name" value="CUB_dom"/>
</dbReference>
<feature type="non-terminal residue" evidence="4">
    <location>
        <position position="155"/>
    </location>
</feature>
<keyword evidence="5" id="KW-1185">Reference proteome</keyword>
<dbReference type="AlphaFoldDB" id="A0A1S8WJF4"/>
<comment type="caution">
    <text evidence="2">Lacks conserved residue(s) required for the propagation of feature annotation.</text>
</comment>
<protein>
    <submittedName>
        <fullName evidence="4">CUB domain protein</fullName>
    </submittedName>
</protein>
<evidence type="ECO:0000256" key="1">
    <source>
        <dbReference type="ARBA" id="ARBA00023157"/>
    </source>
</evidence>